<sequence>MDDNIEKQKKETKQSNQDPNNKSPSLLFFTQKGEKSSNKERNKSETLQKRPCWKSPLLFFISHALSQNHLITTFMPMPFLEVLVWYDGSLLKKLFL</sequence>
<feature type="compositionally biased region" description="Polar residues" evidence="1">
    <location>
        <begin position="14"/>
        <end position="24"/>
    </location>
</feature>
<evidence type="ECO:0000313" key="3">
    <source>
        <dbReference type="Proteomes" id="UP001085076"/>
    </source>
</evidence>
<accession>A0A9D5HBK1</accession>
<comment type="caution">
    <text evidence="2">The sequence shown here is derived from an EMBL/GenBank/DDBJ whole genome shotgun (WGS) entry which is preliminary data.</text>
</comment>
<dbReference type="AlphaFoldDB" id="A0A9D5HBK1"/>
<gene>
    <name evidence="2" type="ORF">J5N97_023050</name>
</gene>
<feature type="compositionally biased region" description="Basic and acidic residues" evidence="1">
    <location>
        <begin position="32"/>
        <end position="48"/>
    </location>
</feature>
<evidence type="ECO:0000313" key="2">
    <source>
        <dbReference type="EMBL" id="KAJ0970173.1"/>
    </source>
</evidence>
<reference evidence="2" key="1">
    <citation type="submission" date="2021-03" db="EMBL/GenBank/DDBJ databases">
        <authorList>
            <person name="Li Z."/>
            <person name="Yang C."/>
        </authorList>
    </citation>
    <scope>NUCLEOTIDE SEQUENCE</scope>
    <source>
        <strain evidence="2">Dzin_1.0</strain>
        <tissue evidence="2">Leaf</tissue>
    </source>
</reference>
<evidence type="ECO:0000256" key="1">
    <source>
        <dbReference type="SAM" id="MobiDB-lite"/>
    </source>
</evidence>
<dbReference type="EMBL" id="JAGGNH010000006">
    <property type="protein sequence ID" value="KAJ0970173.1"/>
    <property type="molecule type" value="Genomic_DNA"/>
</dbReference>
<feature type="region of interest" description="Disordered" evidence="1">
    <location>
        <begin position="1"/>
        <end position="48"/>
    </location>
</feature>
<reference evidence="2" key="2">
    <citation type="journal article" date="2022" name="Hortic Res">
        <title>The genome of Dioscorea zingiberensis sheds light on the biosynthesis, origin and evolution of the medicinally important diosgenin saponins.</title>
        <authorList>
            <person name="Li Y."/>
            <person name="Tan C."/>
            <person name="Li Z."/>
            <person name="Guo J."/>
            <person name="Li S."/>
            <person name="Chen X."/>
            <person name="Wang C."/>
            <person name="Dai X."/>
            <person name="Yang H."/>
            <person name="Song W."/>
            <person name="Hou L."/>
            <person name="Xu J."/>
            <person name="Tong Z."/>
            <person name="Xu A."/>
            <person name="Yuan X."/>
            <person name="Wang W."/>
            <person name="Yang Q."/>
            <person name="Chen L."/>
            <person name="Sun Z."/>
            <person name="Wang K."/>
            <person name="Pan B."/>
            <person name="Chen J."/>
            <person name="Bao Y."/>
            <person name="Liu F."/>
            <person name="Qi X."/>
            <person name="Gang D.R."/>
            <person name="Wen J."/>
            <person name="Li J."/>
        </authorList>
    </citation>
    <scope>NUCLEOTIDE SEQUENCE</scope>
    <source>
        <strain evidence="2">Dzin_1.0</strain>
    </source>
</reference>
<keyword evidence="3" id="KW-1185">Reference proteome</keyword>
<protein>
    <submittedName>
        <fullName evidence="2">Uncharacterized protein</fullName>
    </submittedName>
</protein>
<feature type="compositionally biased region" description="Basic and acidic residues" evidence="1">
    <location>
        <begin position="1"/>
        <end position="13"/>
    </location>
</feature>
<dbReference type="Proteomes" id="UP001085076">
    <property type="component" value="Miscellaneous, Linkage group lg06"/>
</dbReference>
<organism evidence="2 3">
    <name type="scientific">Dioscorea zingiberensis</name>
    <dbReference type="NCBI Taxonomy" id="325984"/>
    <lineage>
        <taxon>Eukaryota</taxon>
        <taxon>Viridiplantae</taxon>
        <taxon>Streptophyta</taxon>
        <taxon>Embryophyta</taxon>
        <taxon>Tracheophyta</taxon>
        <taxon>Spermatophyta</taxon>
        <taxon>Magnoliopsida</taxon>
        <taxon>Liliopsida</taxon>
        <taxon>Dioscoreales</taxon>
        <taxon>Dioscoreaceae</taxon>
        <taxon>Dioscorea</taxon>
    </lineage>
</organism>
<name>A0A9D5HBK1_9LILI</name>
<proteinExistence type="predicted"/>